<evidence type="ECO:0000313" key="2">
    <source>
        <dbReference type="EMBL" id="MBA0733872.1"/>
    </source>
</evidence>
<reference evidence="2 3" key="1">
    <citation type="journal article" date="2019" name="Genome Biol. Evol.">
        <title>Insights into the evolution of the New World diploid cottons (Gossypium, subgenus Houzingenia) based on genome sequencing.</title>
        <authorList>
            <person name="Grover C.E."/>
            <person name="Arick M.A. 2nd"/>
            <person name="Thrash A."/>
            <person name="Conover J.L."/>
            <person name="Sanders W.S."/>
            <person name="Peterson D.G."/>
            <person name="Frelichowski J.E."/>
            <person name="Scheffler J.A."/>
            <person name="Scheffler B.E."/>
            <person name="Wendel J.F."/>
        </authorList>
    </citation>
    <scope>NUCLEOTIDE SEQUENCE [LARGE SCALE GENOMIC DNA]</scope>
    <source>
        <strain evidence="2">5</strain>
        <tissue evidence="2">Leaf</tissue>
    </source>
</reference>
<sequence length="48" mass="5346">MGYHSPTFYLLFCFHFISVLCSSPSSPTNLCSPNKKCCLVPVQNPLSH</sequence>
<dbReference type="Proteomes" id="UP000593579">
    <property type="component" value="Unassembled WGS sequence"/>
</dbReference>
<proteinExistence type="predicted"/>
<keyword evidence="3" id="KW-1185">Reference proteome</keyword>
<name>A0A7J9BCD7_GOSGO</name>
<organism evidence="2 3">
    <name type="scientific">Gossypium gossypioides</name>
    <name type="common">Mexican cotton</name>
    <name type="synonym">Selera gossypioides</name>
    <dbReference type="NCBI Taxonomy" id="34282"/>
    <lineage>
        <taxon>Eukaryota</taxon>
        <taxon>Viridiplantae</taxon>
        <taxon>Streptophyta</taxon>
        <taxon>Embryophyta</taxon>
        <taxon>Tracheophyta</taxon>
        <taxon>Spermatophyta</taxon>
        <taxon>Magnoliopsida</taxon>
        <taxon>eudicotyledons</taxon>
        <taxon>Gunneridae</taxon>
        <taxon>Pentapetalae</taxon>
        <taxon>rosids</taxon>
        <taxon>malvids</taxon>
        <taxon>Malvales</taxon>
        <taxon>Malvaceae</taxon>
        <taxon>Malvoideae</taxon>
        <taxon>Gossypium</taxon>
    </lineage>
</organism>
<evidence type="ECO:0000313" key="3">
    <source>
        <dbReference type="Proteomes" id="UP000593579"/>
    </source>
</evidence>
<keyword evidence="1" id="KW-0732">Signal</keyword>
<feature type="chain" id="PRO_5029621387" evidence="1">
    <location>
        <begin position="22"/>
        <end position="48"/>
    </location>
</feature>
<dbReference type="EMBL" id="JABEZY010000002">
    <property type="protein sequence ID" value="MBA0733872.1"/>
    <property type="molecule type" value="Genomic_DNA"/>
</dbReference>
<feature type="signal peptide" evidence="1">
    <location>
        <begin position="1"/>
        <end position="21"/>
    </location>
</feature>
<protein>
    <submittedName>
        <fullName evidence="2">Uncharacterized protein</fullName>
    </submittedName>
</protein>
<accession>A0A7J9BCD7</accession>
<comment type="caution">
    <text evidence="2">The sequence shown here is derived from an EMBL/GenBank/DDBJ whole genome shotgun (WGS) entry which is preliminary data.</text>
</comment>
<dbReference type="AlphaFoldDB" id="A0A7J9BCD7"/>
<gene>
    <name evidence="2" type="ORF">Gogos_017841</name>
</gene>
<evidence type="ECO:0000256" key="1">
    <source>
        <dbReference type="SAM" id="SignalP"/>
    </source>
</evidence>